<dbReference type="InterPro" id="IPR047347">
    <property type="entry name" value="YvaQ-like_sensor"/>
</dbReference>
<dbReference type="PANTHER" id="PTHR43531:SF11">
    <property type="entry name" value="METHYL-ACCEPTING CHEMOTAXIS PROTEIN 3"/>
    <property type="match status" value="1"/>
</dbReference>
<evidence type="ECO:0000256" key="3">
    <source>
        <dbReference type="SAM" id="Phobius"/>
    </source>
</evidence>
<accession>A0ABV2TQB8</accession>
<gene>
    <name evidence="5" type="ORF">ABXR19_18235</name>
</gene>
<feature type="transmembrane region" description="Helical" evidence="3">
    <location>
        <begin position="12"/>
        <end position="35"/>
    </location>
</feature>
<keyword evidence="3" id="KW-1133">Transmembrane helix</keyword>
<feature type="non-terminal residue" evidence="5">
    <location>
        <position position="234"/>
    </location>
</feature>
<evidence type="ECO:0000313" key="6">
    <source>
        <dbReference type="Proteomes" id="UP001549691"/>
    </source>
</evidence>
<sequence>MFKNLKLGVKLAIGFGLIVALMAVISVLAFTRVGVLNEKVNLMANDRFPKTVLVNDTINDLDTIARRLRNAMLADKPDVVKAELDQIPDLRKQISENIDKLDKSITSDKGRDLLKTVSSTRAAYVASQDVVIKAINENRRADAVTAIFGDLRKTQGEYMGALKALNEFQTKIMEADGDEAEALAQQTRTLVLVTFLVALVLAALAAWIVTRSITKPIGDALDVATRIAEGDLTA</sequence>
<dbReference type="Gene3D" id="6.10.340.10">
    <property type="match status" value="1"/>
</dbReference>
<dbReference type="EMBL" id="JBEWZI010000029">
    <property type="protein sequence ID" value="MET7016130.1"/>
    <property type="molecule type" value="Genomic_DNA"/>
</dbReference>
<protein>
    <submittedName>
        <fullName evidence="5">MCP four helix bundle domain-containing protein</fullName>
    </submittedName>
</protein>
<evidence type="ECO:0000313" key="5">
    <source>
        <dbReference type="EMBL" id="MET7016130.1"/>
    </source>
</evidence>
<name>A0ABV2TQB8_9RHOO</name>
<dbReference type="InterPro" id="IPR051310">
    <property type="entry name" value="MCP_chemotaxis"/>
</dbReference>
<comment type="similarity">
    <text evidence="2">Belongs to the methyl-accepting chemotaxis (MCP) protein family.</text>
</comment>
<keyword evidence="1" id="KW-0145">Chemotaxis</keyword>
<evidence type="ECO:0000259" key="4">
    <source>
        <dbReference type="Pfam" id="PF12729"/>
    </source>
</evidence>
<dbReference type="Proteomes" id="UP001549691">
    <property type="component" value="Unassembled WGS sequence"/>
</dbReference>
<dbReference type="CDD" id="cd19411">
    <property type="entry name" value="MCP2201-like_sensor"/>
    <property type="match status" value="1"/>
</dbReference>
<dbReference type="Pfam" id="PF12729">
    <property type="entry name" value="4HB_MCP_1"/>
    <property type="match status" value="1"/>
</dbReference>
<feature type="domain" description="Chemotaxis methyl-accepting receptor HlyB-like 4HB MCP" evidence="4">
    <location>
        <begin position="4"/>
        <end position="183"/>
    </location>
</feature>
<evidence type="ECO:0000256" key="2">
    <source>
        <dbReference type="ARBA" id="ARBA00029447"/>
    </source>
</evidence>
<keyword evidence="3" id="KW-0472">Membrane</keyword>
<dbReference type="InterPro" id="IPR024478">
    <property type="entry name" value="HlyB_4HB_MCP"/>
</dbReference>
<organism evidence="5 6">
    <name type="scientific">Uliginosibacterium flavum</name>
    <dbReference type="NCBI Taxonomy" id="1396831"/>
    <lineage>
        <taxon>Bacteria</taxon>
        <taxon>Pseudomonadati</taxon>
        <taxon>Pseudomonadota</taxon>
        <taxon>Betaproteobacteria</taxon>
        <taxon>Rhodocyclales</taxon>
        <taxon>Zoogloeaceae</taxon>
        <taxon>Uliginosibacterium</taxon>
    </lineage>
</organism>
<dbReference type="RefSeq" id="WP_354602588.1">
    <property type="nucleotide sequence ID" value="NZ_JBEWZI010000029.1"/>
</dbReference>
<comment type="caution">
    <text evidence="5">The sequence shown here is derived from an EMBL/GenBank/DDBJ whole genome shotgun (WGS) entry which is preliminary data.</text>
</comment>
<keyword evidence="3" id="KW-0812">Transmembrane</keyword>
<dbReference type="PANTHER" id="PTHR43531">
    <property type="entry name" value="PROTEIN ICFG"/>
    <property type="match status" value="1"/>
</dbReference>
<proteinExistence type="inferred from homology"/>
<keyword evidence="6" id="KW-1185">Reference proteome</keyword>
<feature type="transmembrane region" description="Helical" evidence="3">
    <location>
        <begin position="190"/>
        <end position="209"/>
    </location>
</feature>
<reference evidence="5 6" key="1">
    <citation type="submission" date="2024-07" db="EMBL/GenBank/DDBJ databases">
        <title>Uliginosibacterium flavum JJ3220;KACC:17644.</title>
        <authorList>
            <person name="Kim M.K."/>
        </authorList>
    </citation>
    <scope>NUCLEOTIDE SEQUENCE [LARGE SCALE GENOMIC DNA]</scope>
    <source>
        <strain evidence="5 6">KACC:17644</strain>
    </source>
</reference>
<evidence type="ECO:0000256" key="1">
    <source>
        <dbReference type="ARBA" id="ARBA00022500"/>
    </source>
</evidence>